<keyword evidence="1" id="KW-0472">Membrane</keyword>
<feature type="transmembrane region" description="Helical" evidence="1">
    <location>
        <begin position="111"/>
        <end position="129"/>
    </location>
</feature>
<evidence type="ECO:0008006" key="4">
    <source>
        <dbReference type="Google" id="ProtNLM"/>
    </source>
</evidence>
<gene>
    <name evidence="2" type="ORF">JL106_12965</name>
</gene>
<comment type="caution">
    <text evidence="2">The sequence shown here is derived from an EMBL/GenBank/DDBJ whole genome shotgun (WGS) entry which is preliminary data.</text>
</comment>
<reference evidence="2" key="1">
    <citation type="submission" date="2021-01" db="EMBL/GenBank/DDBJ databases">
        <title>YIM 132084 draft genome.</title>
        <authorList>
            <person name="An D."/>
        </authorList>
    </citation>
    <scope>NUCLEOTIDE SEQUENCE</scope>
    <source>
        <strain evidence="2">YIM 132084</strain>
    </source>
</reference>
<keyword evidence="3" id="KW-1185">Reference proteome</keyword>
<name>A0A939BZI4_9ACTN</name>
<dbReference type="EMBL" id="JAERWK010000016">
    <property type="protein sequence ID" value="MBM9468190.1"/>
    <property type="molecule type" value="Genomic_DNA"/>
</dbReference>
<dbReference type="Proteomes" id="UP000663792">
    <property type="component" value="Unassembled WGS sequence"/>
</dbReference>
<keyword evidence="1" id="KW-1133">Transmembrane helix</keyword>
<organism evidence="2 3">
    <name type="scientific">Nakamurella leprariae</name>
    <dbReference type="NCBI Taxonomy" id="2803911"/>
    <lineage>
        <taxon>Bacteria</taxon>
        <taxon>Bacillati</taxon>
        <taxon>Actinomycetota</taxon>
        <taxon>Actinomycetes</taxon>
        <taxon>Nakamurellales</taxon>
        <taxon>Nakamurellaceae</taxon>
        <taxon>Nakamurella</taxon>
    </lineage>
</organism>
<protein>
    <recommendedName>
        <fullName evidence="4">Integral membrane protein</fullName>
    </recommendedName>
</protein>
<sequence>MTSEHSTPPADPPPLSIPAPRAVRIAAVLVVLQGVGLLGLAVGTLFAGAGDSVPTGRLLAQVGYYAVLAVAVGACGQALLRGRRWGRTPSVVIQVVVAAVGVWMITPSDRTLLGIAMITWGLLVGALLLSRPANAWIERFPLPFAAGPDR</sequence>
<feature type="transmembrane region" description="Helical" evidence="1">
    <location>
        <begin position="62"/>
        <end position="80"/>
    </location>
</feature>
<proteinExistence type="predicted"/>
<dbReference type="AlphaFoldDB" id="A0A939BZI4"/>
<accession>A0A939BZI4</accession>
<evidence type="ECO:0000313" key="3">
    <source>
        <dbReference type="Proteomes" id="UP000663792"/>
    </source>
</evidence>
<keyword evidence="1" id="KW-0812">Transmembrane</keyword>
<feature type="transmembrane region" description="Helical" evidence="1">
    <location>
        <begin position="25"/>
        <end position="50"/>
    </location>
</feature>
<feature type="transmembrane region" description="Helical" evidence="1">
    <location>
        <begin position="87"/>
        <end position="105"/>
    </location>
</feature>
<evidence type="ECO:0000256" key="1">
    <source>
        <dbReference type="SAM" id="Phobius"/>
    </source>
</evidence>
<evidence type="ECO:0000313" key="2">
    <source>
        <dbReference type="EMBL" id="MBM9468190.1"/>
    </source>
</evidence>
<dbReference type="RefSeq" id="WP_205261133.1">
    <property type="nucleotide sequence ID" value="NZ_JAERWK010000016.1"/>
</dbReference>